<evidence type="ECO:0000313" key="1">
    <source>
        <dbReference type="EMBL" id="WEV84058.1"/>
    </source>
</evidence>
<keyword evidence="2" id="KW-1185">Reference proteome</keyword>
<sequence>MKTLLFPRPKLLARTFLKEQLPAFGADMPVEHRNPDPLPERWVRLDTESGPQTLGTLDVFITAYIYNKRDSSQAEEDSGLVRSLMHDAPGVAIPYPGGPADFPWVVRSRHISGPSDLGDEDLPGASMYRVITQWTLHYLKEIST</sequence>
<evidence type="ECO:0000313" key="2">
    <source>
        <dbReference type="Proteomes" id="UP000015553"/>
    </source>
</evidence>
<name>A0ACD4QA64_9CAUD</name>
<dbReference type="Proteomes" id="UP000015553">
    <property type="component" value="Segment"/>
</dbReference>
<gene>
    <name evidence="1" type="primary">14</name>
    <name evidence="1" type="ORF">PBI_MUDDY_14</name>
</gene>
<reference evidence="1" key="1">
    <citation type="submission" date="2013-05" db="EMBL/GenBank/DDBJ databases">
        <authorList>
            <person name="Govender V.S."/>
            <person name="Mchunu L.V."/>
            <person name="Naicker R.N."/>
            <person name="Sha K.I."/>
            <person name="Zinyembe F."/>
            <person name="Pillay B."/>
            <person name="Larsen M.H."/>
            <person name="Rubin E.J."/>
            <person name="Kasprowicz V.O."/>
            <person name="Bishai W.R."/>
            <person name="Bowman C.A."/>
            <person name="Russell D.A."/>
            <person name="Jacobs-Sera D."/>
            <person name="Hendrix R.W."/>
            <person name="Hatfull G.F."/>
        </authorList>
    </citation>
    <scope>NUCLEOTIDE SEQUENCE</scope>
</reference>
<accession>A0ACD4QA64</accession>
<organism evidence="1 2">
    <name type="scientific">Mycobacterium phage Muddy</name>
    <dbReference type="NCBI Taxonomy" id="1340829"/>
    <lineage>
        <taxon>Viruses</taxon>
        <taxon>Duplodnaviria</taxon>
        <taxon>Heunggongvirae</taxon>
        <taxon>Uroviricota</taxon>
        <taxon>Caudoviricetes</taxon>
        <taxon>Mapvirus</taxon>
        <taxon>Mapvirus muddy</taxon>
    </lineage>
</organism>
<dbReference type="EMBL" id="KF024728">
    <property type="protein sequence ID" value="WEV84058.1"/>
    <property type="molecule type" value="Genomic_DNA"/>
</dbReference>
<proteinExistence type="predicted"/>
<protein>
    <submittedName>
        <fullName evidence="1">Tail terminator</fullName>
    </submittedName>
</protein>